<gene>
    <name evidence="2" type="ORF">BT93_L4825</name>
</gene>
<dbReference type="InterPro" id="IPR038765">
    <property type="entry name" value="Papain-like_cys_pep_sf"/>
</dbReference>
<dbReference type="InterPro" id="IPR001447">
    <property type="entry name" value="Arylamine_N-AcTrfase"/>
</dbReference>
<evidence type="ECO:0000313" key="3">
    <source>
        <dbReference type="Proteomes" id="UP000806378"/>
    </source>
</evidence>
<dbReference type="InterPro" id="IPR053710">
    <property type="entry name" value="Arylamine_NAT_domain_sf"/>
</dbReference>
<dbReference type="EMBL" id="MU094424">
    <property type="protein sequence ID" value="KAF7846219.1"/>
    <property type="molecule type" value="Genomic_DNA"/>
</dbReference>
<dbReference type="PANTHER" id="PTHR11786:SF0">
    <property type="entry name" value="ARYLAMINE N-ACETYLTRANSFERASE 4-RELATED"/>
    <property type="match status" value="1"/>
</dbReference>
<dbReference type="SUPFAM" id="SSF54001">
    <property type="entry name" value="Cysteine proteinases"/>
    <property type="match status" value="1"/>
</dbReference>
<dbReference type="Proteomes" id="UP000806378">
    <property type="component" value="Unassembled WGS sequence"/>
</dbReference>
<evidence type="ECO:0000313" key="2">
    <source>
        <dbReference type="EMBL" id="KAF7846219.1"/>
    </source>
</evidence>
<comment type="caution">
    <text evidence="2">The sequence shown here is derived from an EMBL/GenBank/DDBJ whole genome shotgun (WGS) entry which is preliminary data.</text>
</comment>
<evidence type="ECO:0008006" key="4">
    <source>
        <dbReference type="Google" id="ProtNLM"/>
    </source>
</evidence>
<dbReference type="OrthoDB" id="514836at2759"/>
<keyword evidence="3" id="KW-1185">Reference proteome</keyword>
<protein>
    <recommendedName>
        <fullName evidence="4">Arylamine N-acetyltransferase</fullName>
    </recommendedName>
</protein>
<dbReference type="Pfam" id="PF00797">
    <property type="entry name" value="Acetyltransf_2"/>
    <property type="match status" value="1"/>
</dbReference>
<comment type="similarity">
    <text evidence="1">Belongs to the arylamine N-acetyltransferase family.</text>
</comment>
<reference evidence="2" key="1">
    <citation type="submission" date="2020-05" db="EMBL/GenBank/DDBJ databases">
        <title>WGS assembly of Corymbia citriodora subspecies variegata.</title>
        <authorList>
            <person name="Barry K."/>
            <person name="Hundley H."/>
            <person name="Shu S."/>
            <person name="Jenkins J."/>
            <person name="Grimwood J."/>
            <person name="Baten A."/>
        </authorList>
    </citation>
    <scope>NUCLEOTIDE SEQUENCE</scope>
    <source>
        <strain evidence="2">CV2-018</strain>
    </source>
</reference>
<evidence type="ECO:0000256" key="1">
    <source>
        <dbReference type="ARBA" id="ARBA00006547"/>
    </source>
</evidence>
<dbReference type="PANTHER" id="PTHR11786">
    <property type="entry name" value="N-HYDROXYARYLAMINE O-ACETYLTRANSFERASE"/>
    <property type="match status" value="1"/>
</dbReference>
<organism evidence="2 3">
    <name type="scientific">Corymbia citriodora subsp. variegata</name>
    <dbReference type="NCBI Taxonomy" id="360336"/>
    <lineage>
        <taxon>Eukaryota</taxon>
        <taxon>Viridiplantae</taxon>
        <taxon>Streptophyta</taxon>
        <taxon>Embryophyta</taxon>
        <taxon>Tracheophyta</taxon>
        <taxon>Spermatophyta</taxon>
        <taxon>Magnoliopsida</taxon>
        <taxon>eudicotyledons</taxon>
        <taxon>Gunneridae</taxon>
        <taxon>Pentapetalae</taxon>
        <taxon>rosids</taxon>
        <taxon>malvids</taxon>
        <taxon>Myrtales</taxon>
        <taxon>Myrtaceae</taxon>
        <taxon>Myrtoideae</taxon>
        <taxon>Eucalypteae</taxon>
        <taxon>Corymbia</taxon>
    </lineage>
</organism>
<name>A0A8T0CJQ6_CORYI</name>
<dbReference type="Gramene" id="rna-gnl|WGS:JABURB|Cocit.L4825.1">
    <property type="protein sequence ID" value="cds-KAF7846219.1"/>
    <property type="gene ID" value="gene-BT93_L4825"/>
</dbReference>
<dbReference type="Gene3D" id="3.30.2140.20">
    <property type="match status" value="1"/>
</dbReference>
<dbReference type="GO" id="GO:0016407">
    <property type="term" value="F:acetyltransferase activity"/>
    <property type="evidence" value="ECO:0007669"/>
    <property type="project" value="InterPro"/>
</dbReference>
<accession>A0A8T0CJQ6</accession>
<sequence length="313" mass="35417">MPDLTPAQLEQYYKHIHLPQKDQPTNLSSLDEQDQLKCLIKLLHHQLCYVPFENFDLHYSAVKGVSLDPTFLFHKIVTRASGRGGYCMQNNSFFASVLRTIGFRVRSVGARVSRDFHATEPEYSGWSHQVNIVSIGKERYMVDVGFGNEGPTVPMSLSDESKILQTGDSDQAGYYGQVKAVYDEESQTSSYIYQMSRGGTAPYTPRYSFTKMEFLSQDFEVMSFHVANSRKTMFVQNVICTKFLLAEDGKSIVGDITLNNNVLKERRYGKSEPLAEIQTESDRVQALEKFMGIKMLPEEIAGIQGLPTELKSQ</sequence>
<proteinExistence type="inferred from homology"/>
<dbReference type="AlphaFoldDB" id="A0A8T0CJQ6"/>